<evidence type="ECO:0000313" key="7">
    <source>
        <dbReference type="Proteomes" id="UP001562354"/>
    </source>
</evidence>
<dbReference type="EMBL" id="JBFMKM010000010">
    <property type="protein sequence ID" value="KAL1303737.1"/>
    <property type="molecule type" value="Genomic_DNA"/>
</dbReference>
<keyword evidence="3" id="KW-0687">Ribonucleoprotein</keyword>
<evidence type="ECO:0000313" key="6">
    <source>
        <dbReference type="EMBL" id="KAL1303737.1"/>
    </source>
</evidence>
<dbReference type="RefSeq" id="XP_069200012.1">
    <property type="nucleotide sequence ID" value="XM_069347139.1"/>
</dbReference>
<dbReference type="PANTHER" id="PTHR12059">
    <property type="entry name" value="RIBOSOMAL PROTEIN L23-RELATED"/>
    <property type="match status" value="1"/>
</dbReference>
<dbReference type="Gene3D" id="3.30.70.330">
    <property type="match status" value="1"/>
</dbReference>
<dbReference type="InterPro" id="IPR012677">
    <property type="entry name" value="Nucleotide-bd_a/b_plait_sf"/>
</dbReference>
<proteinExistence type="inferred from homology"/>
<accession>A0ABR3PC48</accession>
<feature type="region of interest" description="Disordered" evidence="5">
    <location>
        <begin position="126"/>
        <end position="151"/>
    </location>
</feature>
<evidence type="ECO:0000256" key="4">
    <source>
        <dbReference type="ARBA" id="ARBA00039977"/>
    </source>
</evidence>
<evidence type="ECO:0000256" key="1">
    <source>
        <dbReference type="ARBA" id="ARBA00006700"/>
    </source>
</evidence>
<gene>
    <name evidence="6" type="ORF">AAFC00_007082</name>
</gene>
<dbReference type="Proteomes" id="UP001562354">
    <property type="component" value="Unassembled WGS sequence"/>
</dbReference>
<name>A0ABR3PC48_9PEZI</name>
<dbReference type="GeneID" id="95980781"/>
<keyword evidence="7" id="KW-1185">Reference proteome</keyword>
<evidence type="ECO:0000256" key="3">
    <source>
        <dbReference type="ARBA" id="ARBA00023274"/>
    </source>
</evidence>
<protein>
    <recommendedName>
        <fullName evidence="4">Large ribosomal subunit protein uL23m</fullName>
    </recommendedName>
</protein>
<evidence type="ECO:0000256" key="5">
    <source>
        <dbReference type="SAM" id="MobiDB-lite"/>
    </source>
</evidence>
<comment type="similarity">
    <text evidence="1">Belongs to the universal ribosomal protein uL23 family.</text>
</comment>
<dbReference type="InterPro" id="IPR012678">
    <property type="entry name" value="Ribosomal_uL23/eL15/eS24_sf"/>
</dbReference>
<dbReference type="PANTHER" id="PTHR12059:SF5">
    <property type="entry name" value="LARGE RIBOSOMAL SUBUNIT PROTEIN UL23M"/>
    <property type="match status" value="1"/>
</dbReference>
<dbReference type="InterPro" id="IPR013025">
    <property type="entry name" value="Ribosomal_uL23-like"/>
</dbReference>
<reference evidence="6 7" key="1">
    <citation type="submission" date="2024-07" db="EMBL/GenBank/DDBJ databases">
        <title>Draft sequence of the Neodothiora populina.</title>
        <authorList>
            <person name="Drown D.D."/>
            <person name="Schuette U.S."/>
            <person name="Buechlein A.B."/>
            <person name="Rusch D.R."/>
            <person name="Winton L.W."/>
            <person name="Adams G.A."/>
        </authorList>
    </citation>
    <scope>NUCLEOTIDE SEQUENCE [LARGE SCALE GENOMIC DNA]</scope>
    <source>
        <strain evidence="6 7">CPC 39397</strain>
    </source>
</reference>
<dbReference type="SUPFAM" id="SSF54189">
    <property type="entry name" value="Ribosomal proteins S24e, L23 and L15e"/>
    <property type="match status" value="1"/>
</dbReference>
<evidence type="ECO:0000256" key="2">
    <source>
        <dbReference type="ARBA" id="ARBA00022980"/>
    </source>
</evidence>
<organism evidence="6 7">
    <name type="scientific">Neodothiora populina</name>
    <dbReference type="NCBI Taxonomy" id="2781224"/>
    <lineage>
        <taxon>Eukaryota</taxon>
        <taxon>Fungi</taxon>
        <taxon>Dikarya</taxon>
        <taxon>Ascomycota</taxon>
        <taxon>Pezizomycotina</taxon>
        <taxon>Dothideomycetes</taxon>
        <taxon>Dothideomycetidae</taxon>
        <taxon>Dothideales</taxon>
        <taxon>Dothioraceae</taxon>
        <taxon>Neodothiora</taxon>
    </lineage>
</organism>
<sequence length="173" mass="20357">MASRAPFRLGLKEIHLPNFTVTLLRTARLPPTFARFEVPLSMNKLDLRDYLYHAYNVRTLGIRSYVEQQPVRQGKPGAIKPTIKRWFRPRAIKRMTVEMDKPFVWPAVPEGEDLAPWNPETFRASQKENEEYANRRGRLADTMYSQKDRDELRVQAKSLLEGKEKWRPGMEKK</sequence>
<keyword evidence="2" id="KW-0689">Ribosomal protein</keyword>
<comment type="caution">
    <text evidence="6">The sequence shown here is derived from an EMBL/GenBank/DDBJ whole genome shotgun (WGS) entry which is preliminary data.</text>
</comment>